<accession>A0A2A4JXI5</accession>
<gene>
    <name evidence="1" type="ORF">B5V51_10282</name>
    <name evidence="2" type="ORF">B5V51_10283</name>
</gene>
<dbReference type="STRING" id="7102.A0A2A4JXI5"/>
<dbReference type="EMBL" id="NWSH01000479">
    <property type="protein sequence ID" value="PCG76103.1"/>
    <property type="molecule type" value="Genomic_DNA"/>
</dbReference>
<dbReference type="AlphaFoldDB" id="A0A2A4JXI5"/>
<reference evidence="1" key="1">
    <citation type="submission" date="2017-09" db="EMBL/GenBank/DDBJ databases">
        <title>Contemporary evolution of a Lepidopteran species, Heliothis virescens, in response to modern agricultural practices.</title>
        <authorList>
            <person name="Fritz M.L."/>
            <person name="Deyonke A.M."/>
            <person name="Papanicolaou A."/>
            <person name="Micinski S."/>
            <person name="Westbrook J."/>
            <person name="Gould F."/>
        </authorList>
    </citation>
    <scope>NUCLEOTIDE SEQUENCE [LARGE SCALE GENOMIC DNA]</scope>
    <source>
        <strain evidence="1">HvINT-</strain>
        <tissue evidence="1">Whole body</tissue>
    </source>
</reference>
<proteinExistence type="predicted"/>
<evidence type="ECO:0000313" key="2">
    <source>
        <dbReference type="EMBL" id="PCG76103.1"/>
    </source>
</evidence>
<evidence type="ECO:0000313" key="1">
    <source>
        <dbReference type="EMBL" id="PCG76102.1"/>
    </source>
</evidence>
<sequence>MLSEKVIKPLDEKKIFHKTAHFKAHDRELKEDDFRNPYAVPEHLRVTSKSLPPRKKKTVPFIMGDIHTVCDIDPAFYKIIEGRPVRSFYDIKSYMRDVRDITLYRADAGYLKNEIIQIEAGHSEEQEEYDKVVDLLDATKINFVTFAEESYKAAKRMQTLADEVALKLSAVTDELEGYSFQFVHLKNEFSDIVAVYEKLTRYKKFLTIMAPNYWRERYEGSCYEASALCSDLFIKLESEEVELVTVYKKSAMCLAQIRPQLYFQKPIELNTLLEDSSRQCLNYLEIVAYFSTALHKVKQHRKLFKEMMIEQYEDVQSIIDYFIQKVKVLEQTRDYYKAAFDKLLANEFYRLVSSYDSAKLFTCLQFAHAKLFNTKEDPRDTPSSLMLNIERLYFKLCEYLEELDQKVVKVATKQIFDEDIRVMKQACEAQRHLKEYKVLCKSLYRSFEPSRRKTRCFT</sequence>
<comment type="caution">
    <text evidence="1">The sequence shown here is derived from an EMBL/GenBank/DDBJ whole genome shotgun (WGS) entry which is preliminary data.</text>
</comment>
<protein>
    <submittedName>
        <fullName evidence="1">Uncharacterized protein</fullName>
    </submittedName>
</protein>
<organism evidence="1">
    <name type="scientific">Heliothis virescens</name>
    <name type="common">Tobacco budworm moth</name>
    <dbReference type="NCBI Taxonomy" id="7102"/>
    <lineage>
        <taxon>Eukaryota</taxon>
        <taxon>Metazoa</taxon>
        <taxon>Ecdysozoa</taxon>
        <taxon>Arthropoda</taxon>
        <taxon>Hexapoda</taxon>
        <taxon>Insecta</taxon>
        <taxon>Pterygota</taxon>
        <taxon>Neoptera</taxon>
        <taxon>Endopterygota</taxon>
        <taxon>Lepidoptera</taxon>
        <taxon>Glossata</taxon>
        <taxon>Ditrysia</taxon>
        <taxon>Noctuoidea</taxon>
        <taxon>Noctuidae</taxon>
        <taxon>Heliothinae</taxon>
        <taxon>Heliothis</taxon>
    </lineage>
</organism>
<dbReference type="EMBL" id="NWSH01000479">
    <property type="protein sequence ID" value="PCG76102.1"/>
    <property type="molecule type" value="Genomic_DNA"/>
</dbReference>
<name>A0A2A4JXI5_HELVI</name>